<name>A0A9P8Y4S2_9PEZI</name>
<organism evidence="2 3">
    <name type="scientific">Microdochium trichocladiopsis</name>
    <dbReference type="NCBI Taxonomy" id="1682393"/>
    <lineage>
        <taxon>Eukaryota</taxon>
        <taxon>Fungi</taxon>
        <taxon>Dikarya</taxon>
        <taxon>Ascomycota</taxon>
        <taxon>Pezizomycotina</taxon>
        <taxon>Sordariomycetes</taxon>
        <taxon>Xylariomycetidae</taxon>
        <taxon>Xylariales</taxon>
        <taxon>Microdochiaceae</taxon>
        <taxon>Microdochium</taxon>
    </lineage>
</organism>
<dbReference type="RefSeq" id="XP_046012857.1">
    <property type="nucleotide sequence ID" value="XM_046148012.1"/>
</dbReference>
<evidence type="ECO:0000256" key="1">
    <source>
        <dbReference type="SAM" id="SignalP"/>
    </source>
</evidence>
<reference evidence="2" key="1">
    <citation type="journal article" date="2021" name="Nat. Commun.">
        <title>Genetic determinants of endophytism in the Arabidopsis root mycobiome.</title>
        <authorList>
            <person name="Mesny F."/>
            <person name="Miyauchi S."/>
            <person name="Thiergart T."/>
            <person name="Pickel B."/>
            <person name="Atanasova L."/>
            <person name="Karlsson M."/>
            <person name="Huettel B."/>
            <person name="Barry K.W."/>
            <person name="Haridas S."/>
            <person name="Chen C."/>
            <person name="Bauer D."/>
            <person name="Andreopoulos W."/>
            <person name="Pangilinan J."/>
            <person name="LaButti K."/>
            <person name="Riley R."/>
            <person name="Lipzen A."/>
            <person name="Clum A."/>
            <person name="Drula E."/>
            <person name="Henrissat B."/>
            <person name="Kohler A."/>
            <person name="Grigoriev I.V."/>
            <person name="Martin F.M."/>
            <person name="Hacquard S."/>
        </authorList>
    </citation>
    <scope>NUCLEOTIDE SEQUENCE</scope>
    <source>
        <strain evidence="2">MPI-CAGE-CH-0230</strain>
    </source>
</reference>
<dbReference type="PROSITE" id="PS51257">
    <property type="entry name" value="PROKAR_LIPOPROTEIN"/>
    <property type="match status" value="1"/>
</dbReference>
<sequence length="74" mass="8103">MSREATVWSSCLGLAAILASSACLRGAAVGRPYERLRGARTRQRFCTSWQTWMSQDLGVDAVSPCADMRLARVP</sequence>
<dbReference type="AlphaFoldDB" id="A0A9P8Y4S2"/>
<comment type="caution">
    <text evidence="2">The sequence shown here is derived from an EMBL/GenBank/DDBJ whole genome shotgun (WGS) entry which is preliminary data.</text>
</comment>
<dbReference type="Proteomes" id="UP000756346">
    <property type="component" value="Unassembled WGS sequence"/>
</dbReference>
<proteinExistence type="predicted"/>
<evidence type="ECO:0000313" key="3">
    <source>
        <dbReference type="Proteomes" id="UP000756346"/>
    </source>
</evidence>
<feature type="chain" id="PRO_5040181105" description="Secreted protein" evidence="1">
    <location>
        <begin position="27"/>
        <end position="74"/>
    </location>
</feature>
<dbReference type="EMBL" id="JAGTJQ010000005">
    <property type="protein sequence ID" value="KAH7031177.1"/>
    <property type="molecule type" value="Genomic_DNA"/>
</dbReference>
<gene>
    <name evidence="2" type="ORF">B0I36DRAFT_119423</name>
</gene>
<keyword evidence="3" id="KW-1185">Reference proteome</keyword>
<feature type="signal peptide" evidence="1">
    <location>
        <begin position="1"/>
        <end position="26"/>
    </location>
</feature>
<dbReference type="GeneID" id="70177558"/>
<evidence type="ECO:0008006" key="4">
    <source>
        <dbReference type="Google" id="ProtNLM"/>
    </source>
</evidence>
<keyword evidence="1" id="KW-0732">Signal</keyword>
<accession>A0A9P8Y4S2</accession>
<protein>
    <recommendedName>
        <fullName evidence="4">Secreted protein</fullName>
    </recommendedName>
</protein>
<evidence type="ECO:0000313" key="2">
    <source>
        <dbReference type="EMBL" id="KAH7031177.1"/>
    </source>
</evidence>